<dbReference type="AlphaFoldDB" id="A0A0F3GZT9"/>
<gene>
    <name evidence="3" type="ORF">MBAV_001575</name>
</gene>
<dbReference type="InterPro" id="IPR028994">
    <property type="entry name" value="Integrin_alpha_N"/>
</dbReference>
<sequence>MSFVLSVTIVQGSILEASTGKTSDISGLNARVVDNYGKLPVRFEQNDGQTHQGYNYVARGQGYTMFLKPDGIVMALIPSVEKTAHHNINHKDTKLAKKHKVDVVNIKFAGTGASRRVKEPGASWSVKENVKLPELTALDELEGKSNYLIGNSEEKWLSNVTAYKRIKYTGLYPGIDLVLYGNQKEIEYDFIVQPMADLRKIALKINGAMSIKINNNGDIALKTHGGEILMRKPKIYQEIDGMQKPVNGTYVIKNKHLISFKVDDYNKKLPLIIDPVMQYSTYLGGSSGDQALAIAVDTLGNAYVTGKTISLDFPIVNQYHNSYNGDYYDVFVSKFSKDGSSLIYSTYIGGSRDDEARSIAVETNGSAYITGSTYSQDFPIVNPFQTSLHGWVDAFVTKLSPNGTSLMYSTYFGGTDNDEANAIAIDSGGNAYITGYTYSTDFPVNNAYQSEIAGINDAYVTKFSASGTYIPYSTYLGGEAEDETTGIAVDANGNVYITGFTSSTQTFPRINALQPTHWGGTYDSFVAKLDSFGSPYFSTYVGGNGSDRAKGIAVDTNNNLYIVGSTTSTNFPPAITAIQGALKGMTDAFVAKLDSSGQTLNYWKYLGGSDIDIANAIAVHKNGNIYIAGETASTDFPTLTPYKKTNSGYYDAFMARLISDNSTTLQFSTYLGGSADDKATAIAVDQREDAYLCGYTASANFPTVRPLQGTFTPPAKDTDLAIDAFVVQLRFKRYRSDFNADGMSDILWQNDKNGQLYVWLINGTKFYSGDSPAILDDLNWQYKGTGDFNADRMSDVLWQNISTGQLVIWFMDGAKIQSIGILATLGDQSWKIKGLADFDGDGNTDILWQNSSSGEVGIWFIDGTRIVSTTSLGTVNSEWNIKGTDDFSGDGKADVLWQNTSTGQLVIWLMDGANISSIGNVATVAGSPWQFRGATADFNGDGRSDILWQDSKSGQFFIWLIDGATIINGVNLPAMTDPNWQLKAVTDFNNDNKADMLWFNSSTGELYIWIIDGASISNTESGSPGTVGAASSWKIKTDIP</sequence>
<keyword evidence="1" id="KW-0732">Signal</keyword>
<evidence type="ECO:0000313" key="3">
    <source>
        <dbReference type="EMBL" id="KJU86218.1"/>
    </source>
</evidence>
<feature type="domain" description="DUF7948" evidence="2">
    <location>
        <begin position="43"/>
        <end position="276"/>
    </location>
</feature>
<dbReference type="InterPro" id="IPR013517">
    <property type="entry name" value="FG-GAP"/>
</dbReference>
<protein>
    <submittedName>
        <fullName evidence="3">PKD domain containing protein</fullName>
    </submittedName>
</protein>
<keyword evidence="4" id="KW-1185">Reference proteome</keyword>
<dbReference type="PANTHER" id="PTHR35580">
    <property type="entry name" value="CELL SURFACE GLYCOPROTEIN (S-LAYER PROTEIN)-LIKE PROTEIN"/>
    <property type="match status" value="1"/>
</dbReference>
<dbReference type="SUPFAM" id="SSF69318">
    <property type="entry name" value="Integrin alpha N-terminal domain"/>
    <property type="match status" value="2"/>
</dbReference>
<dbReference type="PANTHER" id="PTHR35580:SF1">
    <property type="entry name" value="PHYTASE-LIKE DOMAIN-CONTAINING PROTEIN"/>
    <property type="match status" value="1"/>
</dbReference>
<dbReference type="InterPro" id="IPR052918">
    <property type="entry name" value="Motility_Chemotaxis_Reg"/>
</dbReference>
<evidence type="ECO:0000259" key="2">
    <source>
        <dbReference type="Pfam" id="PF25778"/>
    </source>
</evidence>
<name>A0A0F3GZT9_9BACT</name>
<dbReference type="InterPro" id="IPR057708">
    <property type="entry name" value="DUF7948"/>
</dbReference>
<evidence type="ECO:0000313" key="4">
    <source>
        <dbReference type="Proteomes" id="UP000033423"/>
    </source>
</evidence>
<organism evidence="3 4">
    <name type="scientific">Candidatus Magnetobacterium bavaricum</name>
    <dbReference type="NCBI Taxonomy" id="29290"/>
    <lineage>
        <taxon>Bacteria</taxon>
        <taxon>Pseudomonadati</taxon>
        <taxon>Nitrospirota</taxon>
        <taxon>Thermodesulfovibrionia</taxon>
        <taxon>Thermodesulfovibrionales</taxon>
        <taxon>Candidatus Magnetobacteriaceae</taxon>
        <taxon>Candidatus Magnetobacterium</taxon>
    </lineage>
</organism>
<dbReference type="Proteomes" id="UP000033423">
    <property type="component" value="Unassembled WGS sequence"/>
</dbReference>
<comment type="caution">
    <text evidence="3">The sequence shown here is derived from an EMBL/GenBank/DDBJ whole genome shotgun (WGS) entry which is preliminary data.</text>
</comment>
<dbReference type="PATRIC" id="fig|29290.4.peg.2085"/>
<evidence type="ECO:0000256" key="1">
    <source>
        <dbReference type="ARBA" id="ARBA00022729"/>
    </source>
</evidence>
<dbReference type="Gene3D" id="2.120.10.30">
    <property type="entry name" value="TolB, C-terminal domain"/>
    <property type="match status" value="2"/>
</dbReference>
<dbReference type="Pfam" id="PF06739">
    <property type="entry name" value="SBBP"/>
    <property type="match status" value="7"/>
</dbReference>
<dbReference type="Pfam" id="PF25778">
    <property type="entry name" value="DUF7948"/>
    <property type="match status" value="1"/>
</dbReference>
<accession>A0A0F3GZT9</accession>
<dbReference type="InterPro" id="IPR010620">
    <property type="entry name" value="SBBP_repeat"/>
</dbReference>
<reference evidence="3 4" key="1">
    <citation type="submission" date="2015-02" db="EMBL/GenBank/DDBJ databases">
        <title>Single-cell genomics of uncultivated deep-branching MTB reveals a conserved set of magnetosome genes.</title>
        <authorList>
            <person name="Kolinko S."/>
            <person name="Richter M."/>
            <person name="Glockner F.O."/>
            <person name="Brachmann A."/>
            <person name="Schuler D."/>
        </authorList>
    </citation>
    <scope>NUCLEOTIDE SEQUENCE [LARGE SCALE GENOMIC DNA]</scope>
    <source>
        <strain evidence="3">TM-1</strain>
    </source>
</reference>
<dbReference type="InterPro" id="IPR011042">
    <property type="entry name" value="6-blade_b-propeller_TolB-like"/>
</dbReference>
<proteinExistence type="predicted"/>
<dbReference type="EMBL" id="LACI01000682">
    <property type="protein sequence ID" value="KJU86218.1"/>
    <property type="molecule type" value="Genomic_DNA"/>
</dbReference>
<dbReference type="SUPFAM" id="SSF63829">
    <property type="entry name" value="Calcium-dependent phosphotriesterase"/>
    <property type="match status" value="1"/>
</dbReference>
<dbReference type="Pfam" id="PF13517">
    <property type="entry name" value="FG-GAP_3"/>
    <property type="match status" value="1"/>
</dbReference>